<proteinExistence type="predicted"/>
<evidence type="ECO:0000256" key="1">
    <source>
        <dbReference type="SAM" id="MobiDB-lite"/>
    </source>
</evidence>
<evidence type="ECO:0000313" key="2">
    <source>
        <dbReference type="EMBL" id="KAG8172919.1"/>
    </source>
</evidence>
<dbReference type="EMBL" id="JAFNEN010002240">
    <property type="protein sequence ID" value="KAG8172919.1"/>
    <property type="molecule type" value="Genomic_DNA"/>
</dbReference>
<feature type="compositionally biased region" description="Pro residues" evidence="1">
    <location>
        <begin position="1"/>
        <end position="13"/>
    </location>
</feature>
<sequence>MRPRMDPSPPPPSSDRAGEVWPKPRPPKGIGARASKCLLPALLWTPTTAGTKWTRSPPWLRPALKTGAPSRTPYEPTSRYKGLSPRVTPAGPQRGGKGPPGSAFKAQRGPAPHRPPGDG</sequence>
<feature type="region of interest" description="Disordered" evidence="1">
    <location>
        <begin position="46"/>
        <end position="119"/>
    </location>
</feature>
<dbReference type="Proteomes" id="UP000827092">
    <property type="component" value="Unassembled WGS sequence"/>
</dbReference>
<protein>
    <submittedName>
        <fullName evidence="2">Uncharacterized protein</fullName>
    </submittedName>
</protein>
<feature type="region of interest" description="Disordered" evidence="1">
    <location>
        <begin position="1"/>
        <end position="33"/>
    </location>
</feature>
<organism evidence="2 3">
    <name type="scientific">Oedothorax gibbosus</name>
    <dbReference type="NCBI Taxonomy" id="931172"/>
    <lineage>
        <taxon>Eukaryota</taxon>
        <taxon>Metazoa</taxon>
        <taxon>Ecdysozoa</taxon>
        <taxon>Arthropoda</taxon>
        <taxon>Chelicerata</taxon>
        <taxon>Arachnida</taxon>
        <taxon>Araneae</taxon>
        <taxon>Araneomorphae</taxon>
        <taxon>Entelegynae</taxon>
        <taxon>Araneoidea</taxon>
        <taxon>Linyphiidae</taxon>
        <taxon>Erigoninae</taxon>
        <taxon>Oedothorax</taxon>
    </lineage>
</organism>
<comment type="caution">
    <text evidence="2">The sequence shown here is derived from an EMBL/GenBank/DDBJ whole genome shotgun (WGS) entry which is preliminary data.</text>
</comment>
<accession>A0AAV6TMW7</accession>
<keyword evidence="3" id="KW-1185">Reference proteome</keyword>
<evidence type="ECO:0000313" key="3">
    <source>
        <dbReference type="Proteomes" id="UP000827092"/>
    </source>
</evidence>
<gene>
    <name evidence="2" type="ORF">JTE90_008083</name>
</gene>
<reference evidence="2 3" key="1">
    <citation type="journal article" date="2022" name="Nat. Ecol. Evol.">
        <title>A masculinizing supergene underlies an exaggerated male reproductive morph in a spider.</title>
        <authorList>
            <person name="Hendrickx F."/>
            <person name="De Corte Z."/>
            <person name="Sonet G."/>
            <person name="Van Belleghem S.M."/>
            <person name="Kostlbacher S."/>
            <person name="Vangestel C."/>
        </authorList>
    </citation>
    <scope>NUCLEOTIDE SEQUENCE [LARGE SCALE GENOMIC DNA]</scope>
    <source>
        <strain evidence="2">W744_W776</strain>
    </source>
</reference>
<name>A0AAV6TMW7_9ARAC</name>
<dbReference type="AlphaFoldDB" id="A0AAV6TMW7"/>